<keyword evidence="6 12" id="KW-0479">Metal-binding</keyword>
<evidence type="ECO:0000256" key="9">
    <source>
        <dbReference type="ARBA" id="ARBA00023004"/>
    </source>
</evidence>
<dbReference type="Pfam" id="PF00067">
    <property type="entry name" value="p450"/>
    <property type="match status" value="1"/>
</dbReference>
<dbReference type="PANTHER" id="PTHR47944">
    <property type="entry name" value="CYTOCHROME P450 98A9"/>
    <property type="match status" value="1"/>
</dbReference>
<evidence type="ECO:0000256" key="13">
    <source>
        <dbReference type="RuleBase" id="RU000461"/>
    </source>
</evidence>
<dbReference type="InterPro" id="IPR001128">
    <property type="entry name" value="Cyt_P450"/>
</dbReference>
<dbReference type="Proteomes" id="UP001454036">
    <property type="component" value="Unassembled WGS sequence"/>
</dbReference>
<keyword evidence="10 13" id="KW-0503">Monooxygenase</keyword>
<dbReference type="SUPFAM" id="SSF48264">
    <property type="entry name" value="Cytochrome P450"/>
    <property type="match status" value="1"/>
</dbReference>
<dbReference type="AlphaFoldDB" id="A0AAV3PZE6"/>
<dbReference type="GO" id="GO:0016705">
    <property type="term" value="F:oxidoreductase activity, acting on paired donors, with incorporation or reduction of molecular oxygen"/>
    <property type="evidence" value="ECO:0007669"/>
    <property type="project" value="InterPro"/>
</dbReference>
<dbReference type="EMBL" id="BAABME010002778">
    <property type="protein sequence ID" value="GAA0156066.1"/>
    <property type="molecule type" value="Genomic_DNA"/>
</dbReference>
<dbReference type="CDD" id="cd20656">
    <property type="entry name" value="CYP98"/>
    <property type="match status" value="1"/>
</dbReference>
<organism evidence="14 15">
    <name type="scientific">Lithospermum erythrorhizon</name>
    <name type="common">Purple gromwell</name>
    <name type="synonym">Lithospermum officinale var. erythrorhizon</name>
    <dbReference type="NCBI Taxonomy" id="34254"/>
    <lineage>
        <taxon>Eukaryota</taxon>
        <taxon>Viridiplantae</taxon>
        <taxon>Streptophyta</taxon>
        <taxon>Embryophyta</taxon>
        <taxon>Tracheophyta</taxon>
        <taxon>Spermatophyta</taxon>
        <taxon>Magnoliopsida</taxon>
        <taxon>eudicotyledons</taxon>
        <taxon>Gunneridae</taxon>
        <taxon>Pentapetalae</taxon>
        <taxon>asterids</taxon>
        <taxon>lamiids</taxon>
        <taxon>Boraginales</taxon>
        <taxon>Boraginaceae</taxon>
        <taxon>Boraginoideae</taxon>
        <taxon>Lithospermeae</taxon>
        <taxon>Lithospermum</taxon>
    </lineage>
</organism>
<evidence type="ECO:0000313" key="15">
    <source>
        <dbReference type="Proteomes" id="UP001454036"/>
    </source>
</evidence>
<gene>
    <name evidence="14" type="ORF">LIER_13643</name>
</gene>
<dbReference type="GO" id="GO:0005506">
    <property type="term" value="F:iron ion binding"/>
    <property type="evidence" value="ECO:0007669"/>
    <property type="project" value="InterPro"/>
</dbReference>
<evidence type="ECO:0000256" key="5">
    <source>
        <dbReference type="ARBA" id="ARBA00022692"/>
    </source>
</evidence>
<proteinExistence type="inferred from homology"/>
<comment type="caution">
    <text evidence="14">The sequence shown here is derived from an EMBL/GenBank/DDBJ whole genome shotgun (WGS) entry which is preliminary data.</text>
</comment>
<name>A0AAV3PZE6_LITER</name>
<evidence type="ECO:0000256" key="10">
    <source>
        <dbReference type="ARBA" id="ARBA00023033"/>
    </source>
</evidence>
<dbReference type="Gene3D" id="1.10.630.10">
    <property type="entry name" value="Cytochrome P450"/>
    <property type="match status" value="1"/>
</dbReference>
<evidence type="ECO:0000256" key="1">
    <source>
        <dbReference type="ARBA" id="ARBA00001971"/>
    </source>
</evidence>
<dbReference type="GO" id="GO:0016020">
    <property type="term" value="C:membrane"/>
    <property type="evidence" value="ECO:0007669"/>
    <property type="project" value="UniProtKB-SubCell"/>
</dbReference>
<evidence type="ECO:0000256" key="4">
    <source>
        <dbReference type="ARBA" id="ARBA00022617"/>
    </source>
</evidence>
<keyword evidence="7" id="KW-1133">Transmembrane helix</keyword>
<evidence type="ECO:0000256" key="12">
    <source>
        <dbReference type="PIRSR" id="PIRSR602401-1"/>
    </source>
</evidence>
<comment type="cofactor">
    <cofactor evidence="1 12">
        <name>heme</name>
        <dbReference type="ChEBI" id="CHEBI:30413"/>
    </cofactor>
</comment>
<dbReference type="PRINTS" id="PR00385">
    <property type="entry name" value="P450"/>
</dbReference>
<evidence type="ECO:0000256" key="11">
    <source>
        <dbReference type="ARBA" id="ARBA00023136"/>
    </source>
</evidence>
<comment type="similarity">
    <text evidence="3 13">Belongs to the cytochrome P450 family.</text>
</comment>
<evidence type="ECO:0000256" key="6">
    <source>
        <dbReference type="ARBA" id="ARBA00022723"/>
    </source>
</evidence>
<keyword evidence="5" id="KW-0812">Transmembrane</keyword>
<keyword evidence="4 12" id="KW-0349">Heme</keyword>
<dbReference type="GO" id="GO:0020037">
    <property type="term" value="F:heme binding"/>
    <property type="evidence" value="ECO:0007669"/>
    <property type="project" value="InterPro"/>
</dbReference>
<comment type="subcellular location">
    <subcellularLocation>
        <location evidence="2">Membrane</location>
        <topology evidence="2">Single-pass membrane protein</topology>
    </subcellularLocation>
</comment>
<keyword evidence="11" id="KW-0472">Membrane</keyword>
<sequence length="509" mass="58156">MELPSLLLTATPILLLAIYLYQKLRFKLPPGPRPWPVVGNLYDIKPVRFRCFHEWSQTYGPIISVWFGSTLNVVVSNTELAKEVLKEHDQQLADRHRSRSAAKFSRDGTDLIWADYGPHYVKVRKVCTLELFSPKRLEALRPIREDEVTSMVESIYKDNFTNPENEGKSILVKKYLGAVAFNNITRLAFGKRFMNDEGIINDQGKEFKEIVANGLKLGASLAMAEHIQWLRWLFPLDEAAFAKHSARRDRLTRAIMEEHTLARQKSGEKQHFVDALLTLQEKYDLSEDTIIGLLWDMITAGMDTTAISVEWAMAELIKNPRVQQKAQEELDRVIGYERVMTEADFSNLPYLQCVAKEALRLHPPTPLMLPHRANANVKIGGYDIPKGSNVHVNVWAVARDPKMWKDPLEFRPERFLEEDVDMKGHDYRLLPFGAGRRVCPGAQLGINLVTSMLGHLLHHFNWVPPNGMTIKDINMEENPGLVTYMRSPLQAVPTPRLPSQLYKRAASEI</sequence>
<dbReference type="InterPro" id="IPR036396">
    <property type="entry name" value="Cyt_P450_sf"/>
</dbReference>
<keyword evidence="9 12" id="KW-0408">Iron</keyword>
<dbReference type="PANTHER" id="PTHR47944:SF10">
    <property type="entry name" value="CYTOCHROME P450 98A9"/>
    <property type="match status" value="1"/>
</dbReference>
<keyword evidence="15" id="KW-1185">Reference proteome</keyword>
<evidence type="ECO:0000256" key="3">
    <source>
        <dbReference type="ARBA" id="ARBA00010617"/>
    </source>
</evidence>
<protein>
    <submittedName>
        <fullName evidence="14">Oxygenase</fullName>
    </submittedName>
</protein>
<evidence type="ECO:0000256" key="8">
    <source>
        <dbReference type="ARBA" id="ARBA00023002"/>
    </source>
</evidence>
<evidence type="ECO:0000256" key="7">
    <source>
        <dbReference type="ARBA" id="ARBA00022989"/>
    </source>
</evidence>
<keyword evidence="8 13" id="KW-0560">Oxidoreductase</keyword>
<feature type="binding site" description="axial binding residue" evidence="12">
    <location>
        <position position="439"/>
    </location>
    <ligand>
        <name>heme</name>
        <dbReference type="ChEBI" id="CHEBI:30413"/>
    </ligand>
    <ligandPart>
        <name>Fe</name>
        <dbReference type="ChEBI" id="CHEBI:18248"/>
    </ligandPart>
</feature>
<dbReference type="InterPro" id="IPR002401">
    <property type="entry name" value="Cyt_P450_E_grp-I"/>
</dbReference>
<dbReference type="InterPro" id="IPR017972">
    <property type="entry name" value="Cyt_P450_CS"/>
</dbReference>
<evidence type="ECO:0000313" key="14">
    <source>
        <dbReference type="EMBL" id="GAA0156066.1"/>
    </source>
</evidence>
<evidence type="ECO:0000256" key="2">
    <source>
        <dbReference type="ARBA" id="ARBA00004167"/>
    </source>
</evidence>
<reference evidence="14 15" key="1">
    <citation type="submission" date="2024-01" db="EMBL/GenBank/DDBJ databases">
        <title>The complete chloroplast genome sequence of Lithospermum erythrorhizon: insights into the phylogenetic relationship among Boraginaceae species and the maternal lineages of purple gromwells.</title>
        <authorList>
            <person name="Okada T."/>
            <person name="Watanabe K."/>
        </authorList>
    </citation>
    <scope>NUCLEOTIDE SEQUENCE [LARGE SCALE GENOMIC DNA]</scope>
</reference>
<accession>A0AAV3PZE6</accession>
<dbReference type="FunFam" id="1.10.630.10:FF:000039">
    <property type="entry name" value="Cytochrome P450"/>
    <property type="match status" value="1"/>
</dbReference>
<dbReference type="PRINTS" id="PR00463">
    <property type="entry name" value="EP450I"/>
</dbReference>
<dbReference type="PROSITE" id="PS00086">
    <property type="entry name" value="CYTOCHROME_P450"/>
    <property type="match status" value="1"/>
</dbReference>
<dbReference type="GO" id="GO:0004497">
    <property type="term" value="F:monooxygenase activity"/>
    <property type="evidence" value="ECO:0007669"/>
    <property type="project" value="UniProtKB-KW"/>
</dbReference>